<protein>
    <submittedName>
        <fullName evidence="3">RBM33</fullName>
    </submittedName>
</protein>
<reference evidence="3" key="1">
    <citation type="submission" date="2016-11" db="UniProtKB">
        <authorList>
            <consortium name="WormBaseParasite"/>
        </authorList>
    </citation>
    <scope>IDENTIFICATION</scope>
</reference>
<sequence>MSSMPMPMLRPVIPMPPSRMVLMCLRPGTQVPPGMIPPWLAGRIPAGTIPMFLAAGPNGQPVTVPFNNTIHPSMLVPPGGLPPNQVMAPQQIQANNYSSLKQQCDANTASLTTAVSSTPLTTTKPKKETAKQRKQREREEQLRREQDVQQTQQTNFTSATGRSPMDGVSGQTGSSPFFGHIQMQQQMLHGLQQDACFKVPGRSPPIRSPPHLRTRCTSSFPASVPPGSAPPAPTSLTPMPDQRIHAQGQCFVCQTEIN</sequence>
<name>A0A1I8BQH9_MELHA</name>
<evidence type="ECO:0000256" key="1">
    <source>
        <dbReference type="SAM" id="MobiDB-lite"/>
    </source>
</evidence>
<evidence type="ECO:0000313" key="3">
    <source>
        <dbReference type="WBParaSite" id="MhA1_Contig460.frz3.gene6"/>
    </source>
</evidence>
<feature type="compositionally biased region" description="Polar residues" evidence="1">
    <location>
        <begin position="151"/>
        <end position="161"/>
    </location>
</feature>
<feature type="region of interest" description="Disordered" evidence="1">
    <location>
        <begin position="115"/>
        <end position="175"/>
    </location>
</feature>
<evidence type="ECO:0000313" key="2">
    <source>
        <dbReference type="Proteomes" id="UP000095281"/>
    </source>
</evidence>
<dbReference type="AlphaFoldDB" id="A0A1I8BQH9"/>
<dbReference type="Proteomes" id="UP000095281">
    <property type="component" value="Unplaced"/>
</dbReference>
<keyword evidence="2" id="KW-1185">Reference proteome</keyword>
<feature type="compositionally biased region" description="Pro residues" evidence="1">
    <location>
        <begin position="223"/>
        <end position="233"/>
    </location>
</feature>
<accession>A0A1I8BQH9</accession>
<feature type="compositionally biased region" description="Basic and acidic residues" evidence="1">
    <location>
        <begin position="125"/>
        <end position="147"/>
    </location>
</feature>
<feature type="region of interest" description="Disordered" evidence="1">
    <location>
        <begin position="218"/>
        <end position="241"/>
    </location>
</feature>
<organism evidence="2 3">
    <name type="scientific">Meloidogyne hapla</name>
    <name type="common">Root-knot nematode worm</name>
    <dbReference type="NCBI Taxonomy" id="6305"/>
    <lineage>
        <taxon>Eukaryota</taxon>
        <taxon>Metazoa</taxon>
        <taxon>Ecdysozoa</taxon>
        <taxon>Nematoda</taxon>
        <taxon>Chromadorea</taxon>
        <taxon>Rhabditida</taxon>
        <taxon>Tylenchina</taxon>
        <taxon>Tylenchomorpha</taxon>
        <taxon>Tylenchoidea</taxon>
        <taxon>Meloidogynidae</taxon>
        <taxon>Meloidogyninae</taxon>
        <taxon>Meloidogyne</taxon>
    </lineage>
</organism>
<dbReference type="WBParaSite" id="MhA1_Contig460.frz3.gene6">
    <property type="protein sequence ID" value="MhA1_Contig460.frz3.gene6"/>
    <property type="gene ID" value="MhA1_Contig460.frz3.gene6"/>
</dbReference>
<proteinExistence type="predicted"/>